<evidence type="ECO:0000256" key="3">
    <source>
        <dbReference type="ARBA" id="ARBA00022475"/>
    </source>
</evidence>
<dbReference type="Pfam" id="PF04290">
    <property type="entry name" value="DctQ"/>
    <property type="match status" value="1"/>
</dbReference>
<evidence type="ECO:0000256" key="5">
    <source>
        <dbReference type="ARBA" id="ARBA00022692"/>
    </source>
</evidence>
<feature type="domain" description="Tripartite ATP-independent periplasmic transporters DctQ component" evidence="10">
    <location>
        <begin position="35"/>
        <end position="158"/>
    </location>
</feature>
<keyword evidence="5 9" id="KW-0812">Transmembrane</keyword>
<dbReference type="PANTHER" id="PTHR35011">
    <property type="entry name" value="2,3-DIKETO-L-GULONATE TRAP TRANSPORTER SMALL PERMEASE PROTEIN YIAM"/>
    <property type="match status" value="1"/>
</dbReference>
<evidence type="ECO:0000256" key="7">
    <source>
        <dbReference type="ARBA" id="ARBA00023136"/>
    </source>
</evidence>
<evidence type="ECO:0000313" key="12">
    <source>
        <dbReference type="Proteomes" id="UP001205890"/>
    </source>
</evidence>
<dbReference type="RefSeq" id="WP_254738736.1">
    <property type="nucleotide sequence ID" value="NZ_JANCLU010000002.1"/>
</dbReference>
<evidence type="ECO:0000256" key="8">
    <source>
        <dbReference type="ARBA" id="ARBA00038436"/>
    </source>
</evidence>
<accession>A0ABT1LA21</accession>
<evidence type="ECO:0000256" key="2">
    <source>
        <dbReference type="ARBA" id="ARBA00022448"/>
    </source>
</evidence>
<keyword evidence="12" id="KW-1185">Reference proteome</keyword>
<keyword evidence="7 9" id="KW-0472">Membrane</keyword>
<evidence type="ECO:0000256" key="1">
    <source>
        <dbReference type="ARBA" id="ARBA00004429"/>
    </source>
</evidence>
<name>A0ABT1LA21_9HYPH</name>
<feature type="transmembrane region" description="Helical" evidence="9">
    <location>
        <begin position="98"/>
        <end position="118"/>
    </location>
</feature>
<keyword evidence="6 9" id="KW-1133">Transmembrane helix</keyword>
<sequence>MAAADELSAPRTRTRDILDFPLEDVISGVCMVVVVGAVLWGVLTRYVFPQPAAWSYEVATIGFAWLTFFGAAAGVRYRLHSDIDVFVAMFPQGAQRAVALFNFWMLAAFFAALAVFFAVHTVDAHKSLTIALNLPRSIIYAPLSLASALMLLRHVQVWRNPDRFQMHEANIT</sequence>
<dbReference type="Proteomes" id="UP001205890">
    <property type="component" value="Unassembled WGS sequence"/>
</dbReference>
<organism evidence="11 12">
    <name type="scientific">Alsobacter ponti</name>
    <dbReference type="NCBI Taxonomy" id="2962936"/>
    <lineage>
        <taxon>Bacteria</taxon>
        <taxon>Pseudomonadati</taxon>
        <taxon>Pseudomonadota</taxon>
        <taxon>Alphaproteobacteria</taxon>
        <taxon>Hyphomicrobiales</taxon>
        <taxon>Alsobacteraceae</taxon>
        <taxon>Alsobacter</taxon>
    </lineage>
</organism>
<reference evidence="11 12" key="1">
    <citation type="submission" date="2022-07" db="EMBL/GenBank/DDBJ databases">
        <authorList>
            <person name="Li W.-J."/>
            <person name="Deng Q.-Q."/>
        </authorList>
    </citation>
    <scope>NUCLEOTIDE SEQUENCE [LARGE SCALE GENOMIC DNA]</scope>
    <source>
        <strain evidence="11 12">SYSU M60028</strain>
    </source>
</reference>
<evidence type="ECO:0000313" key="11">
    <source>
        <dbReference type="EMBL" id="MCP8937595.1"/>
    </source>
</evidence>
<dbReference type="EMBL" id="JANCLU010000002">
    <property type="protein sequence ID" value="MCP8937595.1"/>
    <property type="molecule type" value="Genomic_DNA"/>
</dbReference>
<gene>
    <name evidence="11" type="ORF">NK718_03635</name>
</gene>
<evidence type="ECO:0000256" key="6">
    <source>
        <dbReference type="ARBA" id="ARBA00022989"/>
    </source>
</evidence>
<comment type="similarity">
    <text evidence="8 9">Belongs to the TRAP transporter small permease family.</text>
</comment>
<evidence type="ECO:0000259" key="10">
    <source>
        <dbReference type="Pfam" id="PF04290"/>
    </source>
</evidence>
<feature type="transmembrane region" description="Helical" evidence="9">
    <location>
        <begin position="25"/>
        <end position="48"/>
    </location>
</feature>
<proteinExistence type="inferred from homology"/>
<comment type="subunit">
    <text evidence="9">The complex comprises the extracytoplasmic solute receptor protein and the two transmembrane proteins.</text>
</comment>
<keyword evidence="3" id="KW-1003">Cell membrane</keyword>
<dbReference type="PANTHER" id="PTHR35011:SF11">
    <property type="entry name" value="TRAP TRANSPORTER SMALL PERMEASE PROTEIN"/>
    <property type="match status" value="1"/>
</dbReference>
<feature type="transmembrane region" description="Helical" evidence="9">
    <location>
        <begin position="54"/>
        <end position="77"/>
    </location>
</feature>
<comment type="subcellular location">
    <subcellularLocation>
        <location evidence="1 9">Cell inner membrane</location>
        <topology evidence="1 9">Multi-pass membrane protein</topology>
    </subcellularLocation>
</comment>
<protein>
    <recommendedName>
        <fullName evidence="9">TRAP transporter small permease protein</fullName>
    </recommendedName>
</protein>
<keyword evidence="4 9" id="KW-0997">Cell inner membrane</keyword>
<dbReference type="InterPro" id="IPR055348">
    <property type="entry name" value="DctQ"/>
</dbReference>
<dbReference type="InterPro" id="IPR007387">
    <property type="entry name" value="TRAP_DctQ"/>
</dbReference>
<keyword evidence="2 9" id="KW-0813">Transport</keyword>
<comment type="caution">
    <text evidence="11">The sequence shown here is derived from an EMBL/GenBank/DDBJ whole genome shotgun (WGS) entry which is preliminary data.</text>
</comment>
<evidence type="ECO:0000256" key="4">
    <source>
        <dbReference type="ARBA" id="ARBA00022519"/>
    </source>
</evidence>
<comment type="function">
    <text evidence="9">Part of the tripartite ATP-independent periplasmic (TRAP) transport system.</text>
</comment>
<evidence type="ECO:0000256" key="9">
    <source>
        <dbReference type="RuleBase" id="RU369079"/>
    </source>
</evidence>
<feature type="transmembrane region" description="Helical" evidence="9">
    <location>
        <begin position="138"/>
        <end position="155"/>
    </location>
</feature>